<dbReference type="GeneID" id="99787871"/>
<protein>
    <recommendedName>
        <fullName evidence="5">Sulfotransferase family protein</fullName>
    </recommendedName>
</protein>
<sequence length="408" mass="47207">MKIDSTRKTVFLHMQKTAGSDIAAQFYKSRVGKYFFPEDLRATLAYLPSDSLERYRFFCGHEYRPREIRNIPGEKMLFTFFRDPIERLMSHYEWLASYKLDIENRIIPQPETIPVKTMPCDDFFRSSISDHIPAFNNYYTRTVYEFFVDERTDDIDRMLSVALEKLHLFDFIGLVDCYGHSLDYLGRLLDIRFDDPAVRPKINATQALSGENAFHEGGGSFHVRPETFERILDRNQADIELYRQVRRIAQARFGLPATRALTGFSTHGVVHRGYEGPRLYIDTEGYLQFGPYERVNAGDYIVTFELKANQCFRSTPSIEPETIVAILDIVGSCGGDFEFARRAVKWHEISLERMTRFTLRISSTMPISRFECRVYSTGICELEAPVSMQMENSADDRAESVMPNDTAC</sequence>
<name>A0A6H9TAL5_9BURK</name>
<proteinExistence type="predicted"/>
<organism evidence="1 3">
    <name type="scientific">Burkholderia latens</name>
    <dbReference type="NCBI Taxonomy" id="488446"/>
    <lineage>
        <taxon>Bacteria</taxon>
        <taxon>Pseudomonadati</taxon>
        <taxon>Pseudomonadota</taxon>
        <taxon>Betaproteobacteria</taxon>
        <taxon>Burkholderiales</taxon>
        <taxon>Burkholderiaceae</taxon>
        <taxon>Burkholderia</taxon>
        <taxon>Burkholderia cepacia complex</taxon>
    </lineage>
</organism>
<reference evidence="2 4" key="2">
    <citation type="submission" date="2019-09" db="EMBL/GenBank/DDBJ databases">
        <authorList>
            <person name="Depoorter E."/>
        </authorList>
    </citation>
    <scope>NUCLEOTIDE SEQUENCE [LARGE SCALE GENOMIC DNA]</scope>
    <source>
        <strain evidence="2">LMG 24064</strain>
    </source>
</reference>
<dbReference type="EMBL" id="VZOJ01000001">
    <property type="protein sequence ID" value="KAB0644835.1"/>
    <property type="molecule type" value="Genomic_DNA"/>
</dbReference>
<dbReference type="Proteomes" id="UP000494222">
    <property type="component" value="Unassembled WGS sequence"/>
</dbReference>
<evidence type="ECO:0000313" key="4">
    <source>
        <dbReference type="Proteomes" id="UP000494222"/>
    </source>
</evidence>
<accession>A0A6H9TAL5</accession>
<gene>
    <name evidence="2" type="ORF">BLA24064_00598</name>
    <name evidence="1" type="ORF">F7R21_00580</name>
</gene>
<dbReference type="OrthoDB" id="1407035at2"/>
<dbReference type="EMBL" id="CABVPL010000003">
    <property type="protein sequence ID" value="VWB16389.1"/>
    <property type="molecule type" value="Genomic_DNA"/>
</dbReference>
<evidence type="ECO:0008006" key="5">
    <source>
        <dbReference type="Google" id="ProtNLM"/>
    </source>
</evidence>
<dbReference type="AlphaFoldDB" id="A0A6H9TAL5"/>
<evidence type="ECO:0000313" key="1">
    <source>
        <dbReference type="EMBL" id="KAB0644835.1"/>
    </source>
</evidence>
<dbReference type="Gene3D" id="3.40.50.300">
    <property type="entry name" value="P-loop containing nucleotide triphosphate hydrolases"/>
    <property type="match status" value="1"/>
</dbReference>
<dbReference type="InterPro" id="IPR027417">
    <property type="entry name" value="P-loop_NTPase"/>
</dbReference>
<dbReference type="Proteomes" id="UP000430232">
    <property type="component" value="Unassembled WGS sequence"/>
</dbReference>
<evidence type="ECO:0000313" key="2">
    <source>
        <dbReference type="EMBL" id="VWB16389.1"/>
    </source>
</evidence>
<dbReference type="RefSeq" id="WP_151062364.1">
    <property type="nucleotide sequence ID" value="NZ_CABVPL010000003.1"/>
</dbReference>
<evidence type="ECO:0000313" key="3">
    <source>
        <dbReference type="Proteomes" id="UP000430232"/>
    </source>
</evidence>
<keyword evidence="3" id="KW-1185">Reference proteome</keyword>
<reference evidence="1 3" key="1">
    <citation type="submission" date="2019-09" db="EMBL/GenBank/DDBJ databases">
        <title>Draft genome sequences of 48 bacterial type strains from the CCUG.</title>
        <authorList>
            <person name="Tunovic T."/>
            <person name="Pineiro-Iglesias B."/>
            <person name="Unosson C."/>
            <person name="Inganas E."/>
            <person name="Ohlen M."/>
            <person name="Cardew S."/>
            <person name="Jensie-Markopoulos S."/>
            <person name="Salva-Serra F."/>
            <person name="Jaen-Luchoro D."/>
            <person name="Karlsson R."/>
            <person name="Svensson-Stadler L."/>
            <person name="Chun J."/>
            <person name="Moore E."/>
        </authorList>
    </citation>
    <scope>NUCLEOTIDE SEQUENCE [LARGE SCALE GENOMIC DNA]</scope>
    <source>
        <strain evidence="1 3">CCUG 54555</strain>
    </source>
</reference>